<dbReference type="InterPro" id="IPR007940">
    <property type="entry name" value="SH3BP5"/>
</dbReference>
<dbReference type="PANTHER" id="PTHR19423:SF1">
    <property type="entry name" value="SH3 DOMAIN-BINDING PROTEIN 5"/>
    <property type="match status" value="1"/>
</dbReference>
<comment type="caution">
    <text evidence="4">The sequence shown here is derived from an EMBL/GenBank/DDBJ whole genome shotgun (WGS) entry which is preliminary data.</text>
</comment>
<evidence type="ECO:0000256" key="1">
    <source>
        <dbReference type="ARBA" id="ARBA00007796"/>
    </source>
</evidence>
<name>A0ABD2MR22_9CUCU</name>
<protein>
    <recommendedName>
        <fullName evidence="6">SH3 domain-binding protein 5-like protein</fullName>
    </recommendedName>
</protein>
<proteinExistence type="inferred from homology"/>
<reference evidence="4 5" key="1">
    <citation type="journal article" date="2021" name="BMC Biol.">
        <title>Horizontally acquired antibacterial genes associated with adaptive radiation of ladybird beetles.</title>
        <authorList>
            <person name="Li H.S."/>
            <person name="Tang X.F."/>
            <person name="Huang Y.H."/>
            <person name="Xu Z.Y."/>
            <person name="Chen M.L."/>
            <person name="Du X.Y."/>
            <person name="Qiu B.Y."/>
            <person name="Chen P.T."/>
            <person name="Zhang W."/>
            <person name="Slipinski A."/>
            <person name="Escalona H.E."/>
            <person name="Waterhouse R.M."/>
            <person name="Zwick A."/>
            <person name="Pang H."/>
        </authorList>
    </citation>
    <scope>NUCLEOTIDE SEQUENCE [LARGE SCALE GENOMIC DNA]</scope>
    <source>
        <strain evidence="4">SYSU2018</strain>
    </source>
</reference>
<dbReference type="EMBL" id="JABFTP020000021">
    <property type="protein sequence ID" value="KAL3268814.1"/>
    <property type="molecule type" value="Genomic_DNA"/>
</dbReference>
<evidence type="ECO:0008006" key="6">
    <source>
        <dbReference type="Google" id="ProtNLM"/>
    </source>
</evidence>
<feature type="coiled-coil region" evidence="3">
    <location>
        <begin position="17"/>
        <end position="51"/>
    </location>
</feature>
<accession>A0ABD2MR22</accession>
<evidence type="ECO:0000313" key="5">
    <source>
        <dbReference type="Proteomes" id="UP001516400"/>
    </source>
</evidence>
<organism evidence="4 5">
    <name type="scientific">Cryptolaemus montrouzieri</name>
    <dbReference type="NCBI Taxonomy" id="559131"/>
    <lineage>
        <taxon>Eukaryota</taxon>
        <taxon>Metazoa</taxon>
        <taxon>Ecdysozoa</taxon>
        <taxon>Arthropoda</taxon>
        <taxon>Hexapoda</taxon>
        <taxon>Insecta</taxon>
        <taxon>Pterygota</taxon>
        <taxon>Neoptera</taxon>
        <taxon>Endopterygota</taxon>
        <taxon>Coleoptera</taxon>
        <taxon>Polyphaga</taxon>
        <taxon>Cucujiformia</taxon>
        <taxon>Coccinelloidea</taxon>
        <taxon>Coccinellidae</taxon>
        <taxon>Scymninae</taxon>
        <taxon>Scymnini</taxon>
        <taxon>Cryptolaemus</taxon>
    </lineage>
</organism>
<dbReference type="Pfam" id="PF05276">
    <property type="entry name" value="SH3BP5"/>
    <property type="match status" value="1"/>
</dbReference>
<evidence type="ECO:0000256" key="3">
    <source>
        <dbReference type="SAM" id="Coils"/>
    </source>
</evidence>
<comment type="similarity">
    <text evidence="1">Belongs to the SH3BP5 family.</text>
</comment>
<gene>
    <name evidence="4" type="ORF">HHI36_007910</name>
</gene>
<keyword evidence="5" id="KW-1185">Reference proteome</keyword>
<dbReference type="AlphaFoldDB" id="A0ABD2MR22"/>
<sequence>MEDRENCDGEDTLDPRIQVALEKLNTTTDEINKLEIEYDEANTTFRMLLNESTRRLKLLLKKLGSCIERARPYYEAAEVAKRAQVECQKAAVAFRKANEIHAAAKETVALAEQRFMSNQHEWQFDNAWQEMLNHATMKV</sequence>
<dbReference type="Proteomes" id="UP001516400">
    <property type="component" value="Unassembled WGS sequence"/>
</dbReference>
<evidence type="ECO:0000256" key="2">
    <source>
        <dbReference type="ARBA" id="ARBA00023054"/>
    </source>
</evidence>
<keyword evidence="2 3" id="KW-0175">Coiled coil</keyword>
<dbReference type="PANTHER" id="PTHR19423">
    <property type="entry name" value="SH3 DOMAIN-BINDING PROTEIN 5"/>
    <property type="match status" value="1"/>
</dbReference>
<feature type="non-terminal residue" evidence="4">
    <location>
        <position position="139"/>
    </location>
</feature>
<evidence type="ECO:0000313" key="4">
    <source>
        <dbReference type="EMBL" id="KAL3268814.1"/>
    </source>
</evidence>